<evidence type="ECO:0000313" key="1">
    <source>
        <dbReference type="EMBL" id="SFF08891.1"/>
    </source>
</evidence>
<reference evidence="2" key="1">
    <citation type="submission" date="2016-10" db="EMBL/GenBank/DDBJ databases">
        <authorList>
            <person name="Varghese N."/>
            <person name="Submissions S."/>
        </authorList>
    </citation>
    <scope>NUCLEOTIDE SEQUENCE [LARGE SCALE GENOMIC DNA]</scope>
    <source>
        <strain evidence="2">DSM 19083</strain>
    </source>
</reference>
<dbReference type="NCBIfam" id="TIGR00278">
    <property type="entry name" value="membrane protein insertion efficiency factor YidD"/>
    <property type="match status" value="1"/>
</dbReference>
<gene>
    <name evidence="1" type="ORF">SAMN04488035_1528</name>
</gene>
<accession>A0A1I2FWU4</accession>
<proteinExistence type="predicted"/>
<dbReference type="STRING" id="285351.SAMN04488035_1528"/>
<dbReference type="Proteomes" id="UP000198520">
    <property type="component" value="Unassembled WGS sequence"/>
</dbReference>
<dbReference type="InterPro" id="IPR002696">
    <property type="entry name" value="Membr_insert_effic_factor_YidD"/>
</dbReference>
<keyword evidence="2" id="KW-1185">Reference proteome</keyword>
<dbReference type="AlphaFoldDB" id="A0A1I2FWU4"/>
<organism evidence="1 2">
    <name type="scientific">Flavimobilis marinus</name>
    <dbReference type="NCBI Taxonomy" id="285351"/>
    <lineage>
        <taxon>Bacteria</taxon>
        <taxon>Bacillati</taxon>
        <taxon>Actinomycetota</taxon>
        <taxon>Actinomycetes</taxon>
        <taxon>Micrococcales</taxon>
        <taxon>Jonesiaceae</taxon>
        <taxon>Flavimobilis</taxon>
    </lineage>
</organism>
<evidence type="ECO:0000313" key="2">
    <source>
        <dbReference type="Proteomes" id="UP000198520"/>
    </source>
</evidence>
<sequence length="98" mass="10753">MSTAPSPAARGVDRAVRWYQEVISPRKGWSCAYRVAHGPESCSSAVRHIVRRRGLLRGVVPSVLQLAACYQPARLLSTTNVQGVCCCGGIPVPFRFRR</sequence>
<dbReference type="RefSeq" id="WP_093376794.1">
    <property type="nucleotide sequence ID" value="NZ_BNAN01000002.1"/>
</dbReference>
<protein>
    <submittedName>
        <fullName evidence="1">Haemolytic domain-containing protein</fullName>
    </submittedName>
</protein>
<name>A0A1I2FWU4_9MICO</name>
<dbReference type="EMBL" id="FONZ01000002">
    <property type="protein sequence ID" value="SFF08891.1"/>
    <property type="molecule type" value="Genomic_DNA"/>
</dbReference>
<dbReference type="OrthoDB" id="6629784at2"/>